<keyword evidence="2" id="KW-0812">Transmembrane</keyword>
<evidence type="ECO:0000256" key="1">
    <source>
        <dbReference type="SAM" id="MobiDB-lite"/>
    </source>
</evidence>
<feature type="region of interest" description="Disordered" evidence="1">
    <location>
        <begin position="192"/>
        <end position="229"/>
    </location>
</feature>
<sequence length="372" mass="41322">MKKMPAVGLSTMEYILRALFIFCLGFTSHATSIDLITSPLPANGPEYSTTFDGAVDDVTTVVNEETYTTSESRVEKDNKDNDEDLLLTTNVDGLLSYTTDIVITTNGKQTRRRVVNKTTNYQSNTTSPLTTTDGSMTSSKDGVGFYTEESHERNTQTTEGFSAKTLHPAVAFTRDLSTTTLKPTVKAFSTKENTSAKFTSSQRLEKATESSQRIPPTVTSPKPMVNGHTKHRFDIDGPIGEDLEKDFNKPISELSGHTKGFVEQTYYERSPEYIQRQTINHAAIWITVGFVAILLTYILALFIHEKGRSEWRMATQDYSRFENESDVTHDDTSITIDLDSSSAPPSTSTAMTADKTQDITLEPQVVDTTRSH</sequence>
<keyword evidence="2" id="KW-0472">Membrane</keyword>
<feature type="compositionally biased region" description="Polar residues" evidence="1">
    <location>
        <begin position="209"/>
        <end position="220"/>
    </location>
</feature>
<dbReference type="AlphaFoldDB" id="A0A9Q0YEZ0"/>
<evidence type="ECO:0000313" key="3">
    <source>
        <dbReference type="EMBL" id="KAJ8021508.1"/>
    </source>
</evidence>
<evidence type="ECO:0000313" key="4">
    <source>
        <dbReference type="Proteomes" id="UP001152320"/>
    </source>
</evidence>
<feature type="region of interest" description="Disordered" evidence="1">
    <location>
        <begin position="337"/>
        <end position="372"/>
    </location>
</feature>
<keyword evidence="2" id="KW-1133">Transmembrane helix</keyword>
<keyword evidence="4" id="KW-1185">Reference proteome</keyword>
<protein>
    <submittedName>
        <fullName evidence="3">Uncharacterized protein</fullName>
    </submittedName>
</protein>
<dbReference type="EMBL" id="JAIZAY010000021">
    <property type="protein sequence ID" value="KAJ8021508.1"/>
    <property type="molecule type" value="Genomic_DNA"/>
</dbReference>
<evidence type="ECO:0000256" key="2">
    <source>
        <dbReference type="SAM" id="Phobius"/>
    </source>
</evidence>
<proteinExistence type="predicted"/>
<gene>
    <name evidence="3" type="ORF">HOLleu_38740</name>
</gene>
<comment type="caution">
    <text evidence="3">The sequence shown here is derived from an EMBL/GenBank/DDBJ whole genome shotgun (WGS) entry which is preliminary data.</text>
</comment>
<reference evidence="3" key="1">
    <citation type="submission" date="2021-10" db="EMBL/GenBank/DDBJ databases">
        <title>Tropical sea cucumber genome reveals ecological adaptation and Cuvierian tubules defense mechanism.</title>
        <authorList>
            <person name="Chen T."/>
        </authorList>
    </citation>
    <scope>NUCLEOTIDE SEQUENCE</scope>
    <source>
        <strain evidence="3">Nanhai2018</strain>
        <tissue evidence="3">Muscle</tissue>
    </source>
</reference>
<organism evidence="3 4">
    <name type="scientific">Holothuria leucospilota</name>
    <name type="common">Black long sea cucumber</name>
    <name type="synonym">Mertensiothuria leucospilota</name>
    <dbReference type="NCBI Taxonomy" id="206669"/>
    <lineage>
        <taxon>Eukaryota</taxon>
        <taxon>Metazoa</taxon>
        <taxon>Echinodermata</taxon>
        <taxon>Eleutherozoa</taxon>
        <taxon>Echinozoa</taxon>
        <taxon>Holothuroidea</taxon>
        <taxon>Aspidochirotacea</taxon>
        <taxon>Aspidochirotida</taxon>
        <taxon>Holothuriidae</taxon>
        <taxon>Holothuria</taxon>
    </lineage>
</organism>
<name>A0A9Q0YEZ0_HOLLE</name>
<feature type="transmembrane region" description="Helical" evidence="2">
    <location>
        <begin position="282"/>
        <end position="303"/>
    </location>
</feature>
<dbReference type="Proteomes" id="UP001152320">
    <property type="component" value="Chromosome 21"/>
</dbReference>
<feature type="compositionally biased region" description="Polar residues" evidence="1">
    <location>
        <begin position="192"/>
        <end position="202"/>
    </location>
</feature>
<feature type="compositionally biased region" description="Low complexity" evidence="1">
    <location>
        <begin position="337"/>
        <end position="350"/>
    </location>
</feature>
<dbReference type="OrthoDB" id="10438324at2759"/>
<accession>A0A9Q0YEZ0</accession>